<proteinExistence type="predicted"/>
<dbReference type="AlphaFoldDB" id="A0A328V9C3"/>
<reference evidence="2 3" key="1">
    <citation type="submission" date="2016-08" db="EMBL/GenBank/DDBJ databases">
        <title>Analysis of Carbohydrate Active Enzymes in Thermogemmatispora T81 Reveals Carbohydrate Degradation Ability.</title>
        <authorList>
            <person name="Tomazini A."/>
            <person name="Lal S."/>
            <person name="Stott M."/>
            <person name="Henrissat B."/>
            <person name="Polikarpov I."/>
            <person name="Sparling R."/>
            <person name="Levin D.B."/>
        </authorList>
    </citation>
    <scope>NUCLEOTIDE SEQUENCE [LARGE SCALE GENOMIC DNA]</scope>
    <source>
        <strain evidence="2 3">T81</strain>
    </source>
</reference>
<dbReference type="Gene3D" id="3.30.1330.230">
    <property type="match status" value="1"/>
</dbReference>
<dbReference type="NCBIfam" id="TIGR03604">
    <property type="entry name" value="TOMM_cyclo_SagD"/>
    <property type="match status" value="1"/>
</dbReference>
<comment type="caution">
    <text evidence="2">The sequence shown here is derived from an EMBL/GenBank/DDBJ whole genome shotgun (WGS) entry which is preliminary data.</text>
</comment>
<evidence type="ECO:0000313" key="3">
    <source>
        <dbReference type="Proteomes" id="UP000248706"/>
    </source>
</evidence>
<dbReference type="PANTHER" id="PTHR37809">
    <property type="entry name" value="RIBOSOMAL PROTEIN S12 METHYLTHIOTRANSFERASE ACCESSORY FACTOR YCAO"/>
    <property type="match status" value="1"/>
</dbReference>
<dbReference type="NCBIfam" id="TIGR03882">
    <property type="entry name" value="cyclo_dehyd_2"/>
    <property type="match status" value="1"/>
</dbReference>
<dbReference type="PANTHER" id="PTHR37809:SF1">
    <property type="entry name" value="RIBOSOMAL PROTEIN S12 METHYLTHIOTRANSFERASE ACCESSORY FACTOR YCAO"/>
    <property type="match status" value="1"/>
</dbReference>
<dbReference type="Gene3D" id="3.30.160.660">
    <property type="match status" value="1"/>
</dbReference>
<dbReference type="Gene3D" id="3.30.40.250">
    <property type="match status" value="1"/>
</dbReference>
<name>A0A328V9C3_9CHLR</name>
<dbReference type="EMBL" id="MCIF01000002">
    <property type="protein sequence ID" value="RAQ94246.1"/>
    <property type="molecule type" value="Genomic_DNA"/>
</dbReference>
<dbReference type="RefSeq" id="WP_189361227.1">
    <property type="nucleotide sequence ID" value="NZ_MCIF01000002.1"/>
</dbReference>
<gene>
    <name evidence="2" type="ORF">A4R35_01800</name>
</gene>
<accession>A0A328V9C3</accession>
<keyword evidence="3" id="KW-1185">Reference proteome</keyword>
<dbReference type="Gene3D" id="3.40.50.720">
    <property type="entry name" value="NAD(P)-binding Rossmann-like Domain"/>
    <property type="match status" value="1"/>
</dbReference>
<sequence>MAADLKNAQSRPLLGLLAEGHRLGQAVREVLREWGEPVEVTQADLRAAQVPACTLLLVICEGWHGPLLREANRWSLASGRPWLGLSIEPGRAVLGPCVLPGHSACFTCAELRRVNAHKRAEEFQAERAYLEQQACSELQPDAVSAPTRTWLTAFAQAILAQQVAREVAQFLQAPEAMLTCNALLYLDLATLRISRHPFLPEPHCPDCSALPADSAAAAQAAMTLVARQKLAPQTYRVRDLLSLKDRLLARYVDPECGLICGLTKDSSNLYANFAAHIHFQQGRRQEVGFGRAFNYEQGQVAAIAEALERYAGMRPGGKRTAVRACRRELGEAAIDPRTLGLHSEAQYSLPHFPYVRYSDDLVLNWVWGYSFARQQPVLVPECNVYYGLHYWTHERPYVYEISNGCAIGNCLEEALLHGILEIAERDAFLLTWYARLPMPRIELQSARDPLVGLMCERLYHLTGYSVHAFNITLPERIPCFWVMAVDEQQRPDYPRALCAAGSHLLPEKALINALQELAPIVGSHISLYRQEREHARGMLADSSRVTQMRDHALLYCLPEAFERLAFLYETPHQQTFAEAFDGDEPPTHADLREDVLEVMGRYLRSGIDVIAVDQTTPELAREGFWAVRVLMPGMLPMTFGHHARRCYGFKRLYELPYRLGYAARPLTDADLNPYPHPFP</sequence>
<dbReference type="PROSITE" id="PS51664">
    <property type="entry name" value="YCAO"/>
    <property type="match status" value="1"/>
</dbReference>
<feature type="domain" description="YcaO" evidence="1">
    <location>
        <begin position="290"/>
        <end position="679"/>
    </location>
</feature>
<dbReference type="InterPro" id="IPR003776">
    <property type="entry name" value="YcaO-like_dom"/>
</dbReference>
<organism evidence="2 3">
    <name type="scientific">Thermogemmatispora tikiterensis</name>
    <dbReference type="NCBI Taxonomy" id="1825093"/>
    <lineage>
        <taxon>Bacteria</taxon>
        <taxon>Bacillati</taxon>
        <taxon>Chloroflexota</taxon>
        <taxon>Ktedonobacteria</taxon>
        <taxon>Thermogemmatisporales</taxon>
        <taxon>Thermogemmatisporaceae</taxon>
        <taxon>Thermogemmatispora</taxon>
    </lineage>
</organism>
<dbReference type="InterPro" id="IPR022291">
    <property type="entry name" value="Bacteriocin_synth_cyclodeHase"/>
</dbReference>
<evidence type="ECO:0000313" key="2">
    <source>
        <dbReference type="EMBL" id="RAQ94246.1"/>
    </source>
</evidence>
<evidence type="ECO:0000259" key="1">
    <source>
        <dbReference type="PROSITE" id="PS51664"/>
    </source>
</evidence>
<dbReference type="InterPro" id="IPR027624">
    <property type="entry name" value="TOMM_cyclo_SagD"/>
</dbReference>
<dbReference type="Pfam" id="PF02624">
    <property type="entry name" value="YcaO"/>
    <property type="match status" value="1"/>
</dbReference>
<dbReference type="Proteomes" id="UP000248706">
    <property type="component" value="Unassembled WGS sequence"/>
</dbReference>
<protein>
    <recommendedName>
        <fullName evidence="1">YcaO domain-containing protein</fullName>
    </recommendedName>
</protein>